<accession>U2ZV02</accession>
<proteinExistence type="predicted"/>
<name>U2ZV02_VIBPR</name>
<keyword evidence="1" id="KW-0472">Membrane</keyword>
<comment type="caution">
    <text evidence="2">The sequence shown here is derived from an EMBL/GenBank/DDBJ whole genome shotgun (WGS) entry which is preliminary data.</text>
</comment>
<dbReference type="STRING" id="1219065.VPR01S_01_00420"/>
<dbReference type="RefSeq" id="WP_021703262.1">
    <property type="nucleotide sequence ID" value="NZ_BATJ01000001.1"/>
</dbReference>
<evidence type="ECO:0000256" key="1">
    <source>
        <dbReference type="SAM" id="Phobius"/>
    </source>
</evidence>
<dbReference type="Proteomes" id="UP000016570">
    <property type="component" value="Unassembled WGS sequence"/>
</dbReference>
<gene>
    <name evidence="2" type="ORF">VPR01S_01_00420</name>
</gene>
<keyword evidence="1" id="KW-1133">Transmembrane helix</keyword>
<protein>
    <submittedName>
        <fullName evidence="2">Uncharacterized protein</fullName>
    </submittedName>
</protein>
<dbReference type="EMBL" id="BATJ01000001">
    <property type="protein sequence ID" value="GAD65270.1"/>
    <property type="molecule type" value="Genomic_DNA"/>
</dbReference>
<evidence type="ECO:0000313" key="2">
    <source>
        <dbReference type="EMBL" id="GAD65270.1"/>
    </source>
</evidence>
<dbReference type="eggNOG" id="ENOG5031NTM">
    <property type="taxonomic scope" value="Bacteria"/>
</dbReference>
<organism evidence="2 3">
    <name type="scientific">Vibrio proteolyticus NBRC 13287</name>
    <dbReference type="NCBI Taxonomy" id="1219065"/>
    <lineage>
        <taxon>Bacteria</taxon>
        <taxon>Pseudomonadati</taxon>
        <taxon>Pseudomonadota</taxon>
        <taxon>Gammaproteobacteria</taxon>
        <taxon>Vibrionales</taxon>
        <taxon>Vibrionaceae</taxon>
        <taxon>Vibrio</taxon>
    </lineage>
</organism>
<evidence type="ECO:0000313" key="3">
    <source>
        <dbReference type="Proteomes" id="UP000016570"/>
    </source>
</evidence>
<dbReference type="AlphaFoldDB" id="U2ZV02"/>
<reference evidence="2 3" key="1">
    <citation type="submission" date="2013-09" db="EMBL/GenBank/DDBJ databases">
        <title>Whole genome shotgun sequence of Vibrio proteolyticus NBRC 13287.</title>
        <authorList>
            <person name="Isaki S."/>
            <person name="Hosoyama A."/>
            <person name="Numata M."/>
            <person name="Hashimoto M."/>
            <person name="Hosoyama Y."/>
            <person name="Tsuchikane K."/>
            <person name="Noguchi M."/>
            <person name="Hirakata S."/>
            <person name="Ichikawa N."/>
            <person name="Ohji S."/>
            <person name="Yamazoe A."/>
            <person name="Fujita N."/>
        </authorList>
    </citation>
    <scope>NUCLEOTIDE SEQUENCE [LARGE SCALE GENOMIC DNA]</scope>
    <source>
        <strain evidence="2 3">NBRC 13287</strain>
    </source>
</reference>
<sequence>MPAQKLTPARLAQILIMLTLLLIAFFWRTVTYEPSQSFQCQLETKCTINVNNHPFTAIWQSDGQIVISNLPKDWKIAEKDSLTITQPTGHTHVVALGIPDQLPEVEILSDEGSRYKLIFAK</sequence>
<keyword evidence="1" id="KW-0812">Transmembrane</keyword>
<keyword evidence="3" id="KW-1185">Reference proteome</keyword>
<feature type="transmembrane region" description="Helical" evidence="1">
    <location>
        <begin position="12"/>
        <end position="30"/>
    </location>
</feature>